<dbReference type="GO" id="GO:0016810">
    <property type="term" value="F:hydrolase activity, acting on carbon-nitrogen (but not peptide) bonds"/>
    <property type="evidence" value="ECO:0007669"/>
    <property type="project" value="InterPro"/>
</dbReference>
<dbReference type="Gene3D" id="3.20.20.370">
    <property type="entry name" value="Glycoside hydrolase/deacetylase"/>
    <property type="match status" value="1"/>
</dbReference>
<evidence type="ECO:0000313" key="2">
    <source>
        <dbReference type="EMBL" id="OQB73673.1"/>
    </source>
</evidence>
<dbReference type="AlphaFoldDB" id="A0A1V6C9W1"/>
<dbReference type="SUPFAM" id="SSF88713">
    <property type="entry name" value="Glycoside hydrolase/deacetylase"/>
    <property type="match status" value="1"/>
</dbReference>
<dbReference type="Proteomes" id="UP000485562">
    <property type="component" value="Unassembled WGS sequence"/>
</dbReference>
<protein>
    <submittedName>
        <fullName evidence="2">Polysaccharide deacetylase</fullName>
    </submittedName>
</protein>
<dbReference type="EMBL" id="MWDQ01000070">
    <property type="protein sequence ID" value="OQB73673.1"/>
    <property type="molecule type" value="Genomic_DNA"/>
</dbReference>
<sequence length="286" mass="32523">MKKIYFALGVDCESTQPAVNNPSLGEKAIRGIAEVINKNNGRCTFFVIPGDIKQHKHIYTEIEKQGHEIGLHIHPETQGYKQYCGIYGPEEQEKIISEASDIFSQAFCRKPTAFSMGYTSTNDYTYPVLVKLGFTHGTCSIPGRILPECAAIWAGAPLFIHYAHPYNRCLEGNLDFVEIPITVDWESRIWSGKNPQDLRVELVDAKNHSYTIEKSIKRQIEEQIQVKVIRPLTHNTFEFDDPGNFRRQTLEGIICSFNNICDKLSITGKITTCFEVSKKFREIKSI</sequence>
<reference evidence="2" key="1">
    <citation type="submission" date="2017-02" db="EMBL/GenBank/DDBJ databases">
        <title>Delving into the versatile metabolic prowess of the omnipresent phylum Bacteroidetes.</title>
        <authorList>
            <person name="Nobu M.K."/>
            <person name="Mei R."/>
            <person name="Narihiro T."/>
            <person name="Kuroda K."/>
            <person name="Liu W.-T."/>
        </authorList>
    </citation>
    <scope>NUCLEOTIDE SEQUENCE</scope>
    <source>
        <strain evidence="2">ADurb.Bin131</strain>
    </source>
</reference>
<gene>
    <name evidence="2" type="ORF">BWX89_00846</name>
</gene>
<proteinExistence type="predicted"/>
<name>A0A1V6C9W1_UNCT6</name>
<feature type="domain" description="NodB homology" evidence="1">
    <location>
        <begin position="31"/>
        <end position="135"/>
    </location>
</feature>
<dbReference type="InterPro" id="IPR011330">
    <property type="entry name" value="Glyco_hydro/deAcase_b/a-brl"/>
</dbReference>
<dbReference type="Pfam" id="PF01522">
    <property type="entry name" value="Polysacc_deac_1"/>
    <property type="match status" value="1"/>
</dbReference>
<evidence type="ECO:0000259" key="1">
    <source>
        <dbReference type="Pfam" id="PF01522"/>
    </source>
</evidence>
<comment type="caution">
    <text evidence="2">The sequence shown here is derived from an EMBL/GenBank/DDBJ whole genome shotgun (WGS) entry which is preliminary data.</text>
</comment>
<dbReference type="InterPro" id="IPR002509">
    <property type="entry name" value="NODB_dom"/>
</dbReference>
<organism evidence="2">
    <name type="scientific">candidate division TA06 bacterium ADurb.Bin131</name>
    <dbReference type="NCBI Taxonomy" id="1852827"/>
    <lineage>
        <taxon>Bacteria</taxon>
        <taxon>Bacteria division TA06</taxon>
    </lineage>
</organism>
<dbReference type="GO" id="GO:0005975">
    <property type="term" value="P:carbohydrate metabolic process"/>
    <property type="evidence" value="ECO:0007669"/>
    <property type="project" value="InterPro"/>
</dbReference>
<accession>A0A1V6C9W1</accession>